<protein>
    <submittedName>
        <fullName evidence="3">N-acetylglucosamine-6-phosphate deacetylase</fullName>
        <ecNumber evidence="3">3.5.1.25</ecNumber>
    </submittedName>
</protein>
<dbReference type="AlphaFoldDB" id="A0A5C5YT95"/>
<keyword evidence="2 3" id="KW-0378">Hydrolase</keyword>
<keyword evidence="4" id="KW-1185">Reference proteome</keyword>
<dbReference type="Gene3D" id="3.20.20.140">
    <property type="entry name" value="Metal-dependent hydrolases"/>
    <property type="match status" value="1"/>
</dbReference>
<dbReference type="PANTHER" id="PTHR11113">
    <property type="entry name" value="N-ACETYLGLUCOSAMINE-6-PHOSPHATE DEACETYLASE"/>
    <property type="match status" value="1"/>
</dbReference>
<dbReference type="Proteomes" id="UP000318478">
    <property type="component" value="Unassembled WGS sequence"/>
</dbReference>
<dbReference type="EMBL" id="SJPO01000002">
    <property type="protein sequence ID" value="TWT78222.1"/>
    <property type="molecule type" value="Genomic_DNA"/>
</dbReference>
<dbReference type="EC" id="3.5.1.25" evidence="3"/>
<dbReference type="RefSeq" id="WP_146584507.1">
    <property type="nucleotide sequence ID" value="NZ_SJPO01000002.1"/>
</dbReference>
<evidence type="ECO:0000256" key="2">
    <source>
        <dbReference type="ARBA" id="ARBA00022801"/>
    </source>
</evidence>
<evidence type="ECO:0000313" key="3">
    <source>
        <dbReference type="EMBL" id="TWT78222.1"/>
    </source>
</evidence>
<proteinExistence type="inferred from homology"/>
<evidence type="ECO:0000256" key="1">
    <source>
        <dbReference type="ARBA" id="ARBA00010716"/>
    </source>
</evidence>
<dbReference type="GO" id="GO:0008448">
    <property type="term" value="F:N-acetylglucosamine-6-phosphate deacetylase activity"/>
    <property type="evidence" value="ECO:0007669"/>
    <property type="project" value="UniProtKB-EC"/>
</dbReference>
<reference evidence="3 4" key="1">
    <citation type="submission" date="2019-02" db="EMBL/GenBank/DDBJ databases">
        <title>Deep-cultivation of Planctomycetes and their phenomic and genomic characterization uncovers novel biology.</title>
        <authorList>
            <person name="Wiegand S."/>
            <person name="Jogler M."/>
            <person name="Boedeker C."/>
            <person name="Pinto D."/>
            <person name="Vollmers J."/>
            <person name="Rivas-Marin E."/>
            <person name="Kohn T."/>
            <person name="Peeters S.H."/>
            <person name="Heuer A."/>
            <person name="Rast P."/>
            <person name="Oberbeckmann S."/>
            <person name="Bunk B."/>
            <person name="Jeske O."/>
            <person name="Meyerdierks A."/>
            <person name="Storesund J.E."/>
            <person name="Kallscheuer N."/>
            <person name="Luecker S."/>
            <person name="Lage O.M."/>
            <person name="Pohl T."/>
            <person name="Merkel B.J."/>
            <person name="Hornburger P."/>
            <person name="Mueller R.-W."/>
            <person name="Bruemmer F."/>
            <person name="Labrenz M."/>
            <person name="Spormann A.M."/>
            <person name="Op Den Camp H."/>
            <person name="Overmann J."/>
            <person name="Amann R."/>
            <person name="Jetten M.S.M."/>
            <person name="Mascher T."/>
            <person name="Medema M.H."/>
            <person name="Devos D.P."/>
            <person name="Kaster A.-K."/>
            <person name="Ovreas L."/>
            <person name="Rohde M."/>
            <person name="Galperin M.Y."/>
            <person name="Jogler C."/>
        </authorList>
    </citation>
    <scope>NUCLEOTIDE SEQUENCE [LARGE SCALE GENOMIC DNA]</scope>
    <source>
        <strain evidence="3 4">Pla123a</strain>
    </source>
</reference>
<gene>
    <name evidence="3" type="primary">nagA</name>
    <name evidence="3" type="ORF">Pla123a_10120</name>
</gene>
<organism evidence="3 4">
    <name type="scientific">Posidoniimonas polymericola</name>
    <dbReference type="NCBI Taxonomy" id="2528002"/>
    <lineage>
        <taxon>Bacteria</taxon>
        <taxon>Pseudomonadati</taxon>
        <taxon>Planctomycetota</taxon>
        <taxon>Planctomycetia</taxon>
        <taxon>Pirellulales</taxon>
        <taxon>Lacipirellulaceae</taxon>
        <taxon>Posidoniimonas</taxon>
    </lineage>
</organism>
<evidence type="ECO:0000313" key="4">
    <source>
        <dbReference type="Proteomes" id="UP000318478"/>
    </source>
</evidence>
<sequence>MFDIQVNGYGGVDFNADGLSVAEFERACERLEADGVGAILATVITTSLDAMSGRIRRIAEAVEQSAVVGRVIRGIHVEGPFISGAAGYVGAHPTRHVLPATPDAARRLVDAGAGLVKLLTLAPEHDAGHATTRSLVDSGVVVAAGHCNPALDELDAAIDAGLSMFTHLGNGCPREQDRHDNIINRVLSRSRALWVCFIADGVHVPLFALRNYLSVVGVDRAIVVSDAIAAAGQGPGVYSLSGMDVVVDEDLATWSADRKNLMGSACPLPLGVANLVERLGVSEDDATRMTHHNPWRALGGT</sequence>
<comment type="similarity">
    <text evidence="1">Belongs to the metallo-dependent hydrolases superfamily. NagA family.</text>
</comment>
<dbReference type="OrthoDB" id="9776488at2"/>
<dbReference type="SUPFAM" id="SSF51556">
    <property type="entry name" value="Metallo-dependent hydrolases"/>
    <property type="match status" value="1"/>
</dbReference>
<accession>A0A5C5YT95</accession>
<dbReference type="InterPro" id="IPR032466">
    <property type="entry name" value="Metal_Hydrolase"/>
</dbReference>
<comment type="caution">
    <text evidence="3">The sequence shown here is derived from an EMBL/GenBank/DDBJ whole genome shotgun (WGS) entry which is preliminary data.</text>
</comment>
<dbReference type="GO" id="GO:0006046">
    <property type="term" value="P:N-acetylglucosamine catabolic process"/>
    <property type="evidence" value="ECO:0007669"/>
    <property type="project" value="TreeGrafter"/>
</dbReference>
<name>A0A5C5YT95_9BACT</name>
<dbReference type="PANTHER" id="PTHR11113:SF14">
    <property type="entry name" value="N-ACETYLGLUCOSAMINE-6-PHOSPHATE DEACETYLASE"/>
    <property type="match status" value="1"/>
</dbReference>